<keyword evidence="1" id="KW-0802">TPR repeat</keyword>
<dbReference type="Proteomes" id="UP000196151">
    <property type="component" value="Chromosome"/>
</dbReference>
<protein>
    <recommendedName>
        <fullName evidence="2">Tetratrico peptide repeat group 5 domain-containing protein</fullName>
    </recommendedName>
</protein>
<feature type="domain" description="Tetratrico peptide repeat group 5" evidence="2">
    <location>
        <begin position="38"/>
        <end position="156"/>
    </location>
</feature>
<dbReference type="InterPro" id="IPR019734">
    <property type="entry name" value="TPR_rpt"/>
</dbReference>
<reference evidence="4" key="2">
    <citation type="submission" date="2017-05" db="EMBL/GenBank/DDBJ databases">
        <authorList>
            <consortium name="The Broad Institute Genomics Platform"/>
            <consortium name="The Broad Institute Genomic Center for Infectious Diseases"/>
            <person name="Earl A."/>
            <person name="Manson A."/>
            <person name="Schwartman J."/>
            <person name="Gilmore M."/>
            <person name="Abouelleil A."/>
            <person name="Cao P."/>
            <person name="Chapman S."/>
            <person name="Cusick C."/>
            <person name="Shea T."/>
            <person name="Young S."/>
            <person name="Neafsey D."/>
            <person name="Nusbaum C."/>
            <person name="Birren B."/>
        </authorList>
    </citation>
    <scope>NUCLEOTIDE SEQUENCE</scope>
    <source>
        <strain evidence="4">9D6_DIV0238</strain>
    </source>
</reference>
<dbReference type="Gene3D" id="1.25.40.10">
    <property type="entry name" value="Tetratricopeptide repeat domain"/>
    <property type="match status" value="1"/>
</dbReference>
<sequence length="160" mass="18578">MKNNINDALQLREEGKLEKSNQLLLELLKNENDDPYLNYQVAWSFDILERESEAVYYYEKSIKDGLDGVDLEGAFLGLGSTYRTLGKYDLAAKTLKSGIEKFPNNNALKVFYSMVLYNLNQFSEGMEILLRLIATTSEDKEIRVYQKAIMYYSDKLDKIW</sequence>
<dbReference type="InterPro" id="IPR011990">
    <property type="entry name" value="TPR-like_helical_dom_sf"/>
</dbReference>
<organism evidence="3">
    <name type="scientific">Candidatus Enterococcus dunnyi</name>
    <dbReference type="NCBI Taxonomy" id="1834192"/>
    <lineage>
        <taxon>Bacteria</taxon>
        <taxon>Bacillati</taxon>
        <taxon>Bacillota</taxon>
        <taxon>Bacilli</taxon>
        <taxon>Lactobacillales</taxon>
        <taxon>Enterococcaceae</taxon>
        <taxon>Enterococcus</taxon>
    </lineage>
</organism>
<dbReference type="Pfam" id="PF12688">
    <property type="entry name" value="TPR_5"/>
    <property type="match status" value="1"/>
</dbReference>
<reference evidence="4" key="3">
    <citation type="submission" date="2024-03" db="EMBL/GenBank/DDBJ databases">
        <title>The Genome Sequence of Enterococcus sp. DIV0238c.</title>
        <authorList>
            <consortium name="The Broad Institute Genomics Platform"/>
            <consortium name="The Broad Institute Microbial Omics Core"/>
            <consortium name="The Broad Institute Genomic Center for Infectious Diseases"/>
            <person name="Earl A."/>
            <person name="Manson A."/>
            <person name="Gilmore M."/>
            <person name="Schwartman J."/>
            <person name="Shea T."/>
            <person name="Abouelleil A."/>
            <person name="Cao P."/>
            <person name="Chapman S."/>
            <person name="Cusick C."/>
            <person name="Young S."/>
            <person name="Neafsey D."/>
            <person name="Nusbaum C."/>
            <person name="Birren B."/>
        </authorList>
    </citation>
    <scope>NUCLEOTIDE SEQUENCE</scope>
    <source>
        <strain evidence="4">9D6_DIV0238</strain>
    </source>
</reference>
<dbReference type="AlphaFoldDB" id="A0A200J9J6"/>
<gene>
    <name evidence="4" type="ORF">A5889_001102</name>
    <name evidence="3" type="ORF">A5889_001977</name>
</gene>
<dbReference type="EMBL" id="NIBQ01000002">
    <property type="protein sequence ID" value="OUZ33267.1"/>
    <property type="molecule type" value="Genomic_DNA"/>
</dbReference>
<evidence type="ECO:0000313" key="3">
    <source>
        <dbReference type="EMBL" id="OUZ33267.1"/>
    </source>
</evidence>
<accession>A0A200J9J6</accession>
<keyword evidence="5" id="KW-1185">Reference proteome</keyword>
<name>A0A200J9J6_9ENTE</name>
<dbReference type="EMBL" id="CP147246">
    <property type="protein sequence ID" value="WYJ93601.1"/>
    <property type="molecule type" value="Genomic_DNA"/>
</dbReference>
<feature type="repeat" description="TPR" evidence="1">
    <location>
        <begin position="72"/>
        <end position="105"/>
    </location>
</feature>
<evidence type="ECO:0000256" key="1">
    <source>
        <dbReference type="PROSITE-ProRule" id="PRU00339"/>
    </source>
</evidence>
<dbReference type="OrthoDB" id="193829at2"/>
<evidence type="ECO:0000313" key="4">
    <source>
        <dbReference type="EMBL" id="WYJ93601.1"/>
    </source>
</evidence>
<dbReference type="SUPFAM" id="SSF48452">
    <property type="entry name" value="TPR-like"/>
    <property type="match status" value="1"/>
</dbReference>
<dbReference type="PROSITE" id="PS50005">
    <property type="entry name" value="TPR"/>
    <property type="match status" value="1"/>
</dbReference>
<dbReference type="RefSeq" id="WP_087641068.1">
    <property type="nucleotide sequence ID" value="NZ_CP147246.1"/>
</dbReference>
<evidence type="ECO:0000313" key="5">
    <source>
        <dbReference type="Proteomes" id="UP000196151"/>
    </source>
</evidence>
<reference evidence="3" key="1">
    <citation type="submission" date="2017-05" db="EMBL/GenBank/DDBJ databases">
        <title>The Genome Sequence of Enterococcus sp. 9D6_DIV0238.</title>
        <authorList>
            <consortium name="The Broad Institute Genomics Platform"/>
            <consortium name="The Broad Institute Genomic Center for Infectious Diseases"/>
            <person name="Earl A."/>
            <person name="Manson A."/>
            <person name="Schwartman J."/>
            <person name="Gilmore M."/>
            <person name="Abouelleil A."/>
            <person name="Cao P."/>
            <person name="Chapman S."/>
            <person name="Cusick C."/>
            <person name="Shea T."/>
            <person name="Young S."/>
            <person name="Neafsey D."/>
            <person name="Nusbaum C."/>
            <person name="Birren B."/>
        </authorList>
    </citation>
    <scope>NUCLEOTIDE SEQUENCE [LARGE SCALE GENOMIC DNA]</scope>
    <source>
        <strain evidence="3">9D6_DIV0238</strain>
    </source>
</reference>
<dbReference type="InterPro" id="IPR041656">
    <property type="entry name" value="TPR_5"/>
</dbReference>
<evidence type="ECO:0000259" key="2">
    <source>
        <dbReference type="Pfam" id="PF12688"/>
    </source>
</evidence>
<proteinExistence type="predicted"/>